<gene>
    <name evidence="1" type="ORF">KIN20_019507</name>
</gene>
<protein>
    <submittedName>
        <fullName evidence="1">Uncharacterized protein</fullName>
    </submittedName>
</protein>
<keyword evidence="2" id="KW-1185">Reference proteome</keyword>
<accession>A0AAD5MLE0</accession>
<evidence type="ECO:0000313" key="1">
    <source>
        <dbReference type="EMBL" id="KAJ1360515.1"/>
    </source>
</evidence>
<sequence>MVNDGMRLERRPSGETPCCLKTFNLRPQNTSLAKTPVIRLVLTKKDVFNKGLKQGGITKKANVLIPPDHRYCAD</sequence>
<reference evidence="1" key="1">
    <citation type="submission" date="2021-06" db="EMBL/GenBank/DDBJ databases">
        <title>Parelaphostrongylus tenuis whole genome reference sequence.</title>
        <authorList>
            <person name="Garwood T.J."/>
            <person name="Larsen P.A."/>
            <person name="Fountain-Jones N.M."/>
            <person name="Garbe J.R."/>
            <person name="Macchietto M.G."/>
            <person name="Kania S.A."/>
            <person name="Gerhold R.W."/>
            <person name="Richards J.E."/>
            <person name="Wolf T.M."/>
        </authorList>
    </citation>
    <scope>NUCLEOTIDE SEQUENCE</scope>
    <source>
        <strain evidence="1">MNPRO001-30</strain>
        <tissue evidence="1">Meninges</tissue>
    </source>
</reference>
<comment type="caution">
    <text evidence="1">The sequence shown here is derived from an EMBL/GenBank/DDBJ whole genome shotgun (WGS) entry which is preliminary data.</text>
</comment>
<name>A0AAD5MLE0_PARTN</name>
<dbReference type="EMBL" id="JAHQIW010003890">
    <property type="protein sequence ID" value="KAJ1360515.1"/>
    <property type="molecule type" value="Genomic_DNA"/>
</dbReference>
<dbReference type="AlphaFoldDB" id="A0AAD5MLE0"/>
<organism evidence="1 2">
    <name type="scientific">Parelaphostrongylus tenuis</name>
    <name type="common">Meningeal worm</name>
    <dbReference type="NCBI Taxonomy" id="148309"/>
    <lineage>
        <taxon>Eukaryota</taxon>
        <taxon>Metazoa</taxon>
        <taxon>Ecdysozoa</taxon>
        <taxon>Nematoda</taxon>
        <taxon>Chromadorea</taxon>
        <taxon>Rhabditida</taxon>
        <taxon>Rhabditina</taxon>
        <taxon>Rhabditomorpha</taxon>
        <taxon>Strongyloidea</taxon>
        <taxon>Metastrongylidae</taxon>
        <taxon>Parelaphostrongylus</taxon>
    </lineage>
</organism>
<evidence type="ECO:0000313" key="2">
    <source>
        <dbReference type="Proteomes" id="UP001196413"/>
    </source>
</evidence>
<dbReference type="Proteomes" id="UP001196413">
    <property type="component" value="Unassembled WGS sequence"/>
</dbReference>
<proteinExistence type="predicted"/>